<accession>A0AAP0JAZ7</accession>
<sequence>MLVGVHDKIVDKRPRRVLGLLRKMIRLRGILVIWLPFSFNPKTTTTTQFIKRKRGKESPMRERESGREEETVIRDGEIES</sequence>
<organism evidence="2 3">
    <name type="scientific">Stephania japonica</name>
    <dbReference type="NCBI Taxonomy" id="461633"/>
    <lineage>
        <taxon>Eukaryota</taxon>
        <taxon>Viridiplantae</taxon>
        <taxon>Streptophyta</taxon>
        <taxon>Embryophyta</taxon>
        <taxon>Tracheophyta</taxon>
        <taxon>Spermatophyta</taxon>
        <taxon>Magnoliopsida</taxon>
        <taxon>Ranunculales</taxon>
        <taxon>Menispermaceae</taxon>
        <taxon>Menispermoideae</taxon>
        <taxon>Cissampelideae</taxon>
        <taxon>Stephania</taxon>
    </lineage>
</organism>
<reference evidence="2 3" key="1">
    <citation type="submission" date="2024-01" db="EMBL/GenBank/DDBJ databases">
        <title>Genome assemblies of Stephania.</title>
        <authorList>
            <person name="Yang L."/>
        </authorList>
    </citation>
    <scope>NUCLEOTIDE SEQUENCE [LARGE SCALE GENOMIC DNA]</scope>
    <source>
        <strain evidence="2">QJT</strain>
        <tissue evidence="2">Leaf</tissue>
    </source>
</reference>
<feature type="region of interest" description="Disordered" evidence="1">
    <location>
        <begin position="48"/>
        <end position="80"/>
    </location>
</feature>
<comment type="caution">
    <text evidence="2">The sequence shown here is derived from an EMBL/GenBank/DDBJ whole genome shotgun (WGS) entry which is preliminary data.</text>
</comment>
<keyword evidence="3" id="KW-1185">Reference proteome</keyword>
<evidence type="ECO:0000313" key="3">
    <source>
        <dbReference type="Proteomes" id="UP001417504"/>
    </source>
</evidence>
<dbReference type="EMBL" id="JBBNAE010000004">
    <property type="protein sequence ID" value="KAK9129588.1"/>
    <property type="molecule type" value="Genomic_DNA"/>
</dbReference>
<feature type="compositionally biased region" description="Basic and acidic residues" evidence="1">
    <location>
        <begin position="56"/>
        <end position="80"/>
    </location>
</feature>
<name>A0AAP0JAZ7_9MAGN</name>
<proteinExistence type="predicted"/>
<gene>
    <name evidence="2" type="ORF">Sjap_010075</name>
</gene>
<evidence type="ECO:0000313" key="2">
    <source>
        <dbReference type="EMBL" id="KAK9129588.1"/>
    </source>
</evidence>
<dbReference type="Proteomes" id="UP001417504">
    <property type="component" value="Unassembled WGS sequence"/>
</dbReference>
<evidence type="ECO:0000256" key="1">
    <source>
        <dbReference type="SAM" id="MobiDB-lite"/>
    </source>
</evidence>
<protein>
    <submittedName>
        <fullName evidence="2">Uncharacterized protein</fullName>
    </submittedName>
</protein>
<dbReference type="AlphaFoldDB" id="A0AAP0JAZ7"/>